<dbReference type="InterPro" id="IPR011330">
    <property type="entry name" value="Glyco_hydro/deAcase_b/a-brl"/>
</dbReference>
<dbReference type="Proteomes" id="UP000887540">
    <property type="component" value="Unplaced"/>
</dbReference>
<dbReference type="SUPFAM" id="SSF88713">
    <property type="entry name" value="Glycoside hydrolase/deacetylase"/>
    <property type="match status" value="1"/>
</dbReference>
<dbReference type="Gene3D" id="3.20.110.10">
    <property type="entry name" value="Glycoside hydrolase 38, N terminal domain"/>
    <property type="match status" value="1"/>
</dbReference>
<dbReference type="GO" id="GO:0005764">
    <property type="term" value="C:lysosome"/>
    <property type="evidence" value="ECO:0007669"/>
    <property type="project" value="TreeGrafter"/>
</dbReference>
<dbReference type="GO" id="GO:0006013">
    <property type="term" value="P:mannose metabolic process"/>
    <property type="evidence" value="ECO:0007669"/>
    <property type="project" value="InterPro"/>
</dbReference>
<sequence>MKIMFSIVRQDIIPIGVQYIINGIVDHLLKNPNRKFSYAETGYLYRWISDHADTVNQTLVKLVQNGNTLFTGTFYGDYCAPPGFNFDRTWNPSDAIVDNPLFEDYNVNQRLVDFMNYIKLMV</sequence>
<organism evidence="2 3">
    <name type="scientific">Acrobeloides nanus</name>
    <dbReference type="NCBI Taxonomy" id="290746"/>
    <lineage>
        <taxon>Eukaryota</taxon>
        <taxon>Metazoa</taxon>
        <taxon>Ecdysozoa</taxon>
        <taxon>Nematoda</taxon>
        <taxon>Chromadorea</taxon>
        <taxon>Rhabditida</taxon>
        <taxon>Tylenchina</taxon>
        <taxon>Cephalobomorpha</taxon>
        <taxon>Cephaloboidea</taxon>
        <taxon>Cephalobidae</taxon>
        <taxon>Acrobeloides</taxon>
    </lineage>
</organism>
<dbReference type="PANTHER" id="PTHR11607">
    <property type="entry name" value="ALPHA-MANNOSIDASE"/>
    <property type="match status" value="1"/>
</dbReference>
<feature type="domain" description="Glycoside hydrolase family 38 N-terminal" evidence="1">
    <location>
        <begin position="16"/>
        <end position="73"/>
    </location>
</feature>
<dbReference type="InterPro" id="IPR000602">
    <property type="entry name" value="Glyco_hydro_38_N"/>
</dbReference>
<proteinExistence type="predicted"/>
<reference evidence="3" key="1">
    <citation type="submission" date="2022-11" db="UniProtKB">
        <authorList>
            <consortium name="WormBaseParasite"/>
        </authorList>
    </citation>
    <scope>IDENTIFICATION</scope>
</reference>
<dbReference type="GO" id="GO:0004559">
    <property type="term" value="F:alpha-mannosidase activity"/>
    <property type="evidence" value="ECO:0007669"/>
    <property type="project" value="InterPro"/>
</dbReference>
<evidence type="ECO:0000259" key="1">
    <source>
        <dbReference type="Pfam" id="PF01074"/>
    </source>
</evidence>
<dbReference type="WBParaSite" id="ACRNAN_scaffold14520.g23016.t1">
    <property type="protein sequence ID" value="ACRNAN_scaffold14520.g23016.t1"/>
    <property type="gene ID" value="ACRNAN_scaffold14520.g23016"/>
</dbReference>
<evidence type="ECO:0000313" key="2">
    <source>
        <dbReference type="Proteomes" id="UP000887540"/>
    </source>
</evidence>
<evidence type="ECO:0000313" key="3">
    <source>
        <dbReference type="WBParaSite" id="ACRNAN_scaffold14520.g23016.t1"/>
    </source>
</evidence>
<dbReference type="InterPro" id="IPR050843">
    <property type="entry name" value="Glycosyl_Hydrlase_38"/>
</dbReference>
<name>A0A914CUR5_9BILA</name>
<dbReference type="InterPro" id="IPR027291">
    <property type="entry name" value="Glyco_hydro_38_N_sf"/>
</dbReference>
<dbReference type="Pfam" id="PF01074">
    <property type="entry name" value="Glyco_hydro_38N"/>
    <property type="match status" value="1"/>
</dbReference>
<dbReference type="AlphaFoldDB" id="A0A914CUR5"/>
<dbReference type="PANTHER" id="PTHR11607:SF3">
    <property type="entry name" value="LYSOSOMAL ALPHA-MANNOSIDASE"/>
    <property type="match status" value="1"/>
</dbReference>
<keyword evidence="2" id="KW-1185">Reference proteome</keyword>
<accession>A0A914CUR5</accession>
<protein>
    <submittedName>
        <fullName evidence="3">Glycoside hydrolase family 38 N-terminal domain-containing protein</fullName>
    </submittedName>
</protein>